<feature type="transmembrane region" description="Helical" evidence="8">
    <location>
        <begin position="246"/>
        <end position="265"/>
    </location>
</feature>
<dbReference type="GO" id="GO:0005886">
    <property type="term" value="C:plasma membrane"/>
    <property type="evidence" value="ECO:0007669"/>
    <property type="project" value="UniProtKB-SubCell"/>
</dbReference>
<feature type="transmembrane region" description="Helical" evidence="8">
    <location>
        <begin position="379"/>
        <end position="400"/>
    </location>
</feature>
<keyword evidence="3 8" id="KW-0813">Transport</keyword>
<dbReference type="PANTHER" id="PTHR30003">
    <property type="entry name" value="L-LACTATE PERMEASE"/>
    <property type="match status" value="1"/>
</dbReference>
<feature type="transmembrane region" description="Helical" evidence="8">
    <location>
        <begin position="115"/>
        <end position="134"/>
    </location>
</feature>
<feature type="transmembrane region" description="Helical" evidence="8">
    <location>
        <begin position="38"/>
        <end position="58"/>
    </location>
</feature>
<dbReference type="NCBIfam" id="TIGR00795">
    <property type="entry name" value="lctP"/>
    <property type="match status" value="1"/>
</dbReference>
<dbReference type="HOGENOM" id="CLU_021628_0_0_0"/>
<evidence type="ECO:0000256" key="7">
    <source>
        <dbReference type="ARBA" id="ARBA00023136"/>
    </source>
</evidence>
<feature type="transmembrane region" description="Helical" evidence="8">
    <location>
        <begin position="499"/>
        <end position="521"/>
    </location>
</feature>
<reference evidence="9" key="1">
    <citation type="submission" date="2006-10" db="EMBL/GenBank/DDBJ databases">
        <title>Complete sequence of Solibacter usitatus Ellin6076.</title>
        <authorList>
            <consortium name="US DOE Joint Genome Institute"/>
            <person name="Copeland A."/>
            <person name="Lucas S."/>
            <person name="Lapidus A."/>
            <person name="Barry K."/>
            <person name="Detter J.C."/>
            <person name="Glavina del Rio T."/>
            <person name="Hammon N."/>
            <person name="Israni S."/>
            <person name="Dalin E."/>
            <person name="Tice H."/>
            <person name="Pitluck S."/>
            <person name="Thompson L.S."/>
            <person name="Brettin T."/>
            <person name="Bruce D."/>
            <person name="Han C."/>
            <person name="Tapia R."/>
            <person name="Gilna P."/>
            <person name="Schmutz J."/>
            <person name="Larimer F."/>
            <person name="Land M."/>
            <person name="Hauser L."/>
            <person name="Kyrpides N."/>
            <person name="Mikhailova N."/>
            <person name="Janssen P.H."/>
            <person name="Kuske C.R."/>
            <person name="Richardson P."/>
        </authorList>
    </citation>
    <scope>NUCLEOTIDE SEQUENCE</scope>
    <source>
        <strain evidence="9">Ellin6076</strain>
    </source>
</reference>
<dbReference type="KEGG" id="sus:Acid_4983"/>
<evidence type="ECO:0000256" key="5">
    <source>
        <dbReference type="ARBA" id="ARBA00022692"/>
    </source>
</evidence>
<feature type="transmembrane region" description="Helical" evidence="8">
    <location>
        <begin position="406"/>
        <end position="431"/>
    </location>
</feature>
<evidence type="ECO:0000256" key="8">
    <source>
        <dbReference type="RuleBase" id="RU365092"/>
    </source>
</evidence>
<comment type="subcellular location">
    <subcellularLocation>
        <location evidence="1 8">Cell membrane</location>
        <topology evidence="1 8">Multi-pass membrane protein</topology>
    </subcellularLocation>
</comment>
<proteinExistence type="inferred from homology"/>
<name>Q01WM5_SOLUE</name>
<evidence type="ECO:0000256" key="4">
    <source>
        <dbReference type="ARBA" id="ARBA00022475"/>
    </source>
</evidence>
<dbReference type="GO" id="GO:0015129">
    <property type="term" value="F:lactate transmembrane transporter activity"/>
    <property type="evidence" value="ECO:0007669"/>
    <property type="project" value="UniProtKB-UniRule"/>
</dbReference>
<dbReference type="AlphaFoldDB" id="Q01WM5"/>
<feature type="transmembrane region" description="Helical" evidence="8">
    <location>
        <begin position="277"/>
        <end position="299"/>
    </location>
</feature>
<dbReference type="OrthoDB" id="9761056at2"/>
<feature type="transmembrane region" description="Helical" evidence="8">
    <location>
        <begin position="70"/>
        <end position="94"/>
    </location>
</feature>
<keyword evidence="7 8" id="KW-0472">Membrane</keyword>
<keyword evidence="6 8" id="KW-1133">Transmembrane helix</keyword>
<dbReference type="PANTHER" id="PTHR30003:SF0">
    <property type="entry name" value="GLYCOLATE PERMEASE GLCA-RELATED"/>
    <property type="match status" value="1"/>
</dbReference>
<feature type="transmembrane region" description="Helical" evidence="8">
    <location>
        <begin position="193"/>
        <end position="210"/>
    </location>
</feature>
<evidence type="ECO:0000256" key="1">
    <source>
        <dbReference type="ARBA" id="ARBA00004651"/>
    </source>
</evidence>
<evidence type="ECO:0000256" key="6">
    <source>
        <dbReference type="ARBA" id="ARBA00022989"/>
    </source>
</evidence>
<comment type="function">
    <text evidence="8">Uptake of L-lactate across the membrane. Can also transport D-lactate and glycolate.</text>
</comment>
<dbReference type="eggNOG" id="COG1620">
    <property type="taxonomic scope" value="Bacteria"/>
</dbReference>
<dbReference type="EMBL" id="CP000473">
    <property type="protein sequence ID" value="ABJ85940.1"/>
    <property type="molecule type" value="Genomic_DNA"/>
</dbReference>
<sequence length="527" mass="54912">MWEQTYTPVGGSLPLSALVAAIPIFTLLVLLGVMRKPAWMASLVGLTAAAVVAIGVYGMPLGLAAGAVTFGAAFGLFPIGWVVFSAILLYRITLETGKFEVLKDSIGHLTNDSRLQALLIAFAFGAFIEGAAGFGTPVAVAAAMLTGLGFEPFYAAAICLLANTAPVAFGSIGIPITTLAVTTGLPLDRLSAGVGRICAPVSLFIPAYLIAVMSGWKGLKGVLPAAAACGIAFGGTQFLVSNFMGPQLTDILASMAAMGALLIVIRRRGGGSQKHSGHAIAMAWVPYILLVIFVLLWGYKPLQTWLDSFSVPVNWPGLHNMITRMPAAVAKPTLYPALYKFPWLSASGTACLFAAILSAMITGLSLAQFGRVLRHTAKQLALAELTLATVLGLAMLMNYSGSTATLGLAFAATGVMFPFFSALLGWLGVFLTGSDTSANALFGTLQVVTAQKLGQNPVLMAAANSAGGVMGKMISLTSIAVAAAATSMKREDEALLFRFTLRHSIFLASVIGILVMFYAYVMPGWAP</sequence>
<protein>
    <recommendedName>
        <fullName evidence="8">L-lactate permease</fullName>
    </recommendedName>
</protein>
<accession>Q01WM5</accession>
<dbReference type="Pfam" id="PF02652">
    <property type="entry name" value="Lactate_perm"/>
    <property type="match status" value="1"/>
</dbReference>
<dbReference type="GO" id="GO:0015295">
    <property type="term" value="F:solute:proton symporter activity"/>
    <property type="evidence" value="ECO:0007669"/>
    <property type="project" value="TreeGrafter"/>
</dbReference>
<gene>
    <name evidence="9" type="ordered locus">Acid_4983</name>
</gene>
<dbReference type="STRING" id="234267.Acid_4983"/>
<evidence type="ECO:0000256" key="3">
    <source>
        <dbReference type="ARBA" id="ARBA00022448"/>
    </source>
</evidence>
<dbReference type="InterPro" id="IPR003804">
    <property type="entry name" value="Lactate_perm"/>
</dbReference>
<dbReference type="FunCoup" id="Q01WM5">
    <property type="interactions" value="106"/>
</dbReference>
<comment type="similarity">
    <text evidence="2 8">Belongs to the lactate permease family.</text>
</comment>
<keyword evidence="5 8" id="KW-0812">Transmembrane</keyword>
<dbReference type="InParanoid" id="Q01WM5"/>
<feature type="transmembrane region" description="Helical" evidence="8">
    <location>
        <begin position="12"/>
        <end position="31"/>
    </location>
</feature>
<feature type="transmembrane region" description="Helical" evidence="8">
    <location>
        <begin position="343"/>
        <end position="367"/>
    </location>
</feature>
<organism evidence="9">
    <name type="scientific">Solibacter usitatus (strain Ellin6076)</name>
    <dbReference type="NCBI Taxonomy" id="234267"/>
    <lineage>
        <taxon>Bacteria</taxon>
        <taxon>Pseudomonadati</taxon>
        <taxon>Acidobacteriota</taxon>
        <taxon>Terriglobia</taxon>
        <taxon>Bryobacterales</taxon>
        <taxon>Solibacteraceae</taxon>
        <taxon>Candidatus Solibacter</taxon>
    </lineage>
</organism>
<evidence type="ECO:0000256" key="2">
    <source>
        <dbReference type="ARBA" id="ARBA00010100"/>
    </source>
</evidence>
<keyword evidence="4 8" id="KW-1003">Cell membrane</keyword>
<evidence type="ECO:0000313" key="9">
    <source>
        <dbReference type="EMBL" id="ABJ85940.1"/>
    </source>
</evidence>